<evidence type="ECO:0008006" key="3">
    <source>
        <dbReference type="Google" id="ProtNLM"/>
    </source>
</evidence>
<organism evidence="1 2">
    <name type="scientific">Rhodanobacter umsongensis</name>
    <dbReference type="NCBI Taxonomy" id="633153"/>
    <lineage>
        <taxon>Bacteria</taxon>
        <taxon>Pseudomonadati</taxon>
        <taxon>Pseudomonadota</taxon>
        <taxon>Gammaproteobacteria</taxon>
        <taxon>Lysobacterales</taxon>
        <taxon>Rhodanobacteraceae</taxon>
        <taxon>Rhodanobacter</taxon>
    </lineage>
</organism>
<gene>
    <name evidence="1" type="ORF">ACFPME_06020</name>
</gene>
<dbReference type="Gene3D" id="2.60.120.620">
    <property type="entry name" value="q2cbj1_9rhob like domain"/>
    <property type="match status" value="1"/>
</dbReference>
<sequence>MHYPVASEAQLAFFREHGYLVVRDAIPQAALDEIEAHCDTLIAEKDLLANDWAWGAKEERDRRSFRIVQSSPSYVWAADIATQPYRQWLATFASRLMQREMAF</sequence>
<dbReference type="Proteomes" id="UP001596013">
    <property type="component" value="Unassembled WGS sequence"/>
</dbReference>
<proteinExistence type="predicted"/>
<dbReference type="SUPFAM" id="SSF51197">
    <property type="entry name" value="Clavaminate synthase-like"/>
    <property type="match status" value="1"/>
</dbReference>
<evidence type="ECO:0000313" key="1">
    <source>
        <dbReference type="EMBL" id="MFC5436106.1"/>
    </source>
</evidence>
<protein>
    <recommendedName>
        <fullName evidence="3">Phytanoyl-CoA dioxygenase</fullName>
    </recommendedName>
</protein>
<comment type="caution">
    <text evidence="1">The sequence shown here is derived from an EMBL/GenBank/DDBJ whole genome shotgun (WGS) entry which is preliminary data.</text>
</comment>
<reference evidence="2" key="1">
    <citation type="journal article" date="2019" name="Int. J. Syst. Evol. Microbiol.">
        <title>The Global Catalogue of Microorganisms (GCM) 10K type strain sequencing project: providing services to taxonomists for standard genome sequencing and annotation.</title>
        <authorList>
            <consortium name="The Broad Institute Genomics Platform"/>
            <consortium name="The Broad Institute Genome Sequencing Center for Infectious Disease"/>
            <person name="Wu L."/>
            <person name="Ma J."/>
        </authorList>
    </citation>
    <scope>NUCLEOTIDE SEQUENCE [LARGE SCALE GENOMIC DNA]</scope>
    <source>
        <strain evidence="2">JCM 17130</strain>
    </source>
</reference>
<keyword evidence="2" id="KW-1185">Reference proteome</keyword>
<dbReference type="EMBL" id="JBHSMK010000003">
    <property type="protein sequence ID" value="MFC5436106.1"/>
    <property type="molecule type" value="Genomic_DNA"/>
</dbReference>
<accession>A0ABW0JK40</accession>
<evidence type="ECO:0000313" key="2">
    <source>
        <dbReference type="Proteomes" id="UP001596013"/>
    </source>
</evidence>
<name>A0ABW0JK40_9GAMM</name>
<dbReference type="RefSeq" id="WP_377303123.1">
    <property type="nucleotide sequence ID" value="NZ_JBHSMK010000003.1"/>
</dbReference>